<organism evidence="1 2">
    <name type="scientific">Piromyces finnis</name>
    <dbReference type="NCBI Taxonomy" id="1754191"/>
    <lineage>
        <taxon>Eukaryota</taxon>
        <taxon>Fungi</taxon>
        <taxon>Fungi incertae sedis</taxon>
        <taxon>Chytridiomycota</taxon>
        <taxon>Chytridiomycota incertae sedis</taxon>
        <taxon>Neocallimastigomycetes</taxon>
        <taxon>Neocallimastigales</taxon>
        <taxon>Neocallimastigaceae</taxon>
        <taxon>Piromyces</taxon>
    </lineage>
</organism>
<gene>
    <name evidence="1" type="ORF">BCR36DRAFT_582818</name>
</gene>
<accession>A0A1Y1VD52</accession>
<dbReference type="EMBL" id="MCFH01000017">
    <property type="protein sequence ID" value="ORX51777.1"/>
    <property type="molecule type" value="Genomic_DNA"/>
</dbReference>
<dbReference type="OrthoDB" id="2100646at2759"/>
<reference evidence="1 2" key="2">
    <citation type="submission" date="2016-08" db="EMBL/GenBank/DDBJ databases">
        <title>Pervasive Adenine N6-methylation of Active Genes in Fungi.</title>
        <authorList>
            <consortium name="DOE Joint Genome Institute"/>
            <person name="Mondo S.J."/>
            <person name="Dannebaum R.O."/>
            <person name="Kuo R.C."/>
            <person name="Labutti K."/>
            <person name="Haridas S."/>
            <person name="Kuo A."/>
            <person name="Salamov A."/>
            <person name="Ahrendt S.R."/>
            <person name="Lipzen A."/>
            <person name="Sullivan W."/>
            <person name="Andreopoulos W.B."/>
            <person name="Clum A."/>
            <person name="Lindquist E."/>
            <person name="Daum C."/>
            <person name="Ramamoorthy G.K."/>
            <person name="Gryganskyi A."/>
            <person name="Culley D."/>
            <person name="Magnuson J.K."/>
            <person name="James T.Y."/>
            <person name="O'Malley M.A."/>
            <person name="Stajich J.E."/>
            <person name="Spatafora J.W."/>
            <person name="Visel A."/>
            <person name="Grigoriev I.V."/>
        </authorList>
    </citation>
    <scope>NUCLEOTIDE SEQUENCE [LARGE SCALE GENOMIC DNA]</scope>
    <source>
        <strain evidence="2">finn</strain>
    </source>
</reference>
<protein>
    <submittedName>
        <fullName evidence="1">Uncharacterized protein</fullName>
    </submittedName>
</protein>
<dbReference type="AlphaFoldDB" id="A0A1Y1VD52"/>
<keyword evidence="2" id="KW-1185">Reference proteome</keyword>
<dbReference type="Proteomes" id="UP000193719">
    <property type="component" value="Unassembled WGS sequence"/>
</dbReference>
<evidence type="ECO:0000313" key="1">
    <source>
        <dbReference type="EMBL" id="ORX51777.1"/>
    </source>
</evidence>
<name>A0A1Y1VD52_9FUNG</name>
<proteinExistence type="predicted"/>
<evidence type="ECO:0000313" key="2">
    <source>
        <dbReference type="Proteomes" id="UP000193719"/>
    </source>
</evidence>
<sequence>MAAVQSEIVNINKFNFAKLPLLPNIAIIGKRALDKASLVHDLMHQLNETRHYYSAVVFDPFEAADPFFTSFVPASNIFSELDATVLEELIKTQRAKADILKRAIGINLINRETPVNFNTVVVISGALLHKNVENVKVNALLRELLSQGSEFGISVIITARHLNHISPALYEFFDWVFAFESSSDLEKQKLFDFFGGNLDATLFREVLEESTSVTRKCLGIRCTGSCLATGNAQTQLYWYTPEANVPKFVFGKKYILPTKNVPRKLALTKSEKTSAPASPLVVKLLA</sequence>
<reference evidence="1 2" key="1">
    <citation type="submission" date="2016-08" db="EMBL/GenBank/DDBJ databases">
        <title>Genomes of anaerobic fungi encode conserved fungal cellulosomes for biomass hydrolysis.</title>
        <authorList>
            <consortium name="DOE Joint Genome Institute"/>
            <person name="Haitjema C.H."/>
            <person name="Gilmore S.P."/>
            <person name="Henske J.K."/>
            <person name="Solomon K.V."/>
            <person name="De Groot R."/>
            <person name="Kuo A."/>
            <person name="Mondo S.J."/>
            <person name="Salamov A.A."/>
            <person name="Labutti K."/>
            <person name="Zhao Z."/>
            <person name="Chiniquy J."/>
            <person name="Barry K."/>
            <person name="Brewer H.M."/>
            <person name="Purvine S.O."/>
            <person name="Wright A.T."/>
            <person name="Boxma B."/>
            <person name="Van Alen T."/>
            <person name="Hackstein J.H."/>
            <person name="Baker S.E."/>
            <person name="Grigoriev I.V."/>
            <person name="O'Malley M.A."/>
        </authorList>
    </citation>
    <scope>NUCLEOTIDE SEQUENCE [LARGE SCALE GENOMIC DNA]</scope>
    <source>
        <strain evidence="2">finn</strain>
    </source>
</reference>
<comment type="caution">
    <text evidence="1">The sequence shown here is derived from an EMBL/GenBank/DDBJ whole genome shotgun (WGS) entry which is preliminary data.</text>
</comment>